<protein>
    <submittedName>
        <fullName evidence="1">Uncharacterized protein</fullName>
    </submittedName>
</protein>
<comment type="caution">
    <text evidence="1">The sequence shown here is derived from an EMBL/GenBank/DDBJ whole genome shotgun (WGS) entry which is preliminary data.</text>
</comment>
<dbReference type="EMBL" id="JAVRJZ010000021">
    <property type="protein sequence ID" value="KAK2704729.1"/>
    <property type="molecule type" value="Genomic_DNA"/>
</dbReference>
<gene>
    <name evidence="1" type="ORF">QYM36_016943</name>
</gene>
<sequence length="99" mass="10612">MHNSLLHRDLVTFVDSKAGNLEDAARKGCNGSLSKHLRELMKENPPTGSLVLSDDGSILDDVAGPLSVRSSHFSMLLNAKAVAHPDVKVAIVSKILLKI</sequence>
<dbReference type="AlphaFoldDB" id="A0AA88KWF1"/>
<evidence type="ECO:0000313" key="1">
    <source>
        <dbReference type="EMBL" id="KAK2704729.1"/>
    </source>
</evidence>
<organism evidence="1 2">
    <name type="scientific">Artemia franciscana</name>
    <name type="common">Brine shrimp</name>
    <name type="synonym">Artemia sanfranciscana</name>
    <dbReference type="NCBI Taxonomy" id="6661"/>
    <lineage>
        <taxon>Eukaryota</taxon>
        <taxon>Metazoa</taxon>
        <taxon>Ecdysozoa</taxon>
        <taxon>Arthropoda</taxon>
        <taxon>Crustacea</taxon>
        <taxon>Branchiopoda</taxon>
        <taxon>Anostraca</taxon>
        <taxon>Artemiidae</taxon>
        <taxon>Artemia</taxon>
    </lineage>
</organism>
<accession>A0AA88KWF1</accession>
<reference evidence="1" key="1">
    <citation type="submission" date="2023-07" db="EMBL/GenBank/DDBJ databases">
        <title>Chromosome-level genome assembly of Artemia franciscana.</title>
        <authorList>
            <person name="Jo E."/>
        </authorList>
    </citation>
    <scope>NUCLEOTIDE SEQUENCE</scope>
    <source>
        <tissue evidence="1">Whole body</tissue>
    </source>
</reference>
<dbReference type="Proteomes" id="UP001187531">
    <property type="component" value="Unassembled WGS sequence"/>
</dbReference>
<keyword evidence="2" id="KW-1185">Reference proteome</keyword>
<proteinExistence type="predicted"/>
<name>A0AA88KWF1_ARTSF</name>
<evidence type="ECO:0000313" key="2">
    <source>
        <dbReference type="Proteomes" id="UP001187531"/>
    </source>
</evidence>